<evidence type="ECO:0000313" key="2">
    <source>
        <dbReference type="Proteomes" id="UP000827429"/>
    </source>
</evidence>
<organism evidence="1 2">
    <name type="scientific">uncultured phage cr123_1</name>
    <dbReference type="NCBI Taxonomy" id="2986401"/>
    <lineage>
        <taxon>Viruses</taxon>
        <taxon>Duplodnaviria</taxon>
        <taxon>Heunggongvirae</taxon>
        <taxon>Uroviricota</taxon>
        <taxon>Caudoviricetes</taxon>
        <taxon>Crassvirales</taxon>
        <taxon>Intestiviridae</taxon>
        <taxon>Crudevirinae</taxon>
        <taxon>Delmidovirus</taxon>
        <taxon>Delmidovirus copri</taxon>
    </lineage>
</organism>
<accession>A0AAE7RTQ9</accession>
<dbReference type="GeneID" id="75691332"/>
<proteinExistence type="predicted"/>
<name>A0AAE7RTQ9_9CAUD</name>
<sequence length="157" mass="18156">MFGFSNDCKKDIKINIMLNALMEDNIDDIEKVVAFFHGNFGIWCHADKRDNYYNLVIHISGDKETEHIVVNGVYYITKVNALINGVKIILAYIYYLCAFTPDDAYKIVDNNSFYVKAIKCIKCTANSINVRIKDRFDNYHLTKIDCDFPTLVESLNF</sequence>
<gene>
    <name evidence="1" type="primary">gp_15312</name>
</gene>
<dbReference type="RefSeq" id="YP_010358783.1">
    <property type="nucleotide sequence ID" value="NC_062766.1"/>
</dbReference>
<dbReference type="EMBL" id="MZ130476">
    <property type="protein sequence ID" value="QWM89211.1"/>
    <property type="molecule type" value="Genomic_DNA"/>
</dbReference>
<dbReference type="KEGG" id="vg:75691332"/>
<dbReference type="Proteomes" id="UP000827429">
    <property type="component" value="Segment"/>
</dbReference>
<evidence type="ECO:0000313" key="1">
    <source>
        <dbReference type="EMBL" id="QWM89211.1"/>
    </source>
</evidence>
<keyword evidence="2" id="KW-1185">Reference proteome</keyword>
<reference evidence="1 2" key="1">
    <citation type="submission" date="2021-04" db="EMBL/GenBank/DDBJ databases">
        <authorList>
            <person name="Shkoporov A.N."/>
            <person name="Stockdale S.R."/>
            <person name="Guerin E."/>
            <person name="Ross R.P."/>
            <person name="Hill C."/>
        </authorList>
    </citation>
    <scope>NUCLEOTIDE SEQUENCE [LARGE SCALE GENOMIC DNA]</scope>
    <source>
        <strain evidence="2">cr123_1</strain>
    </source>
</reference>
<protein>
    <submittedName>
        <fullName evidence="1">Uncharacterized protein</fullName>
    </submittedName>
</protein>